<keyword evidence="1 2" id="KW-0732">Signal</keyword>
<dbReference type="Pfam" id="PF13416">
    <property type="entry name" value="SBP_bac_8"/>
    <property type="match status" value="1"/>
</dbReference>
<dbReference type="SUPFAM" id="SSF53850">
    <property type="entry name" value="Periplasmic binding protein-like II"/>
    <property type="match status" value="1"/>
</dbReference>
<feature type="signal peptide" evidence="2">
    <location>
        <begin position="1"/>
        <end position="25"/>
    </location>
</feature>
<dbReference type="InterPro" id="IPR006311">
    <property type="entry name" value="TAT_signal"/>
</dbReference>
<dbReference type="InterPro" id="IPR006059">
    <property type="entry name" value="SBP"/>
</dbReference>
<evidence type="ECO:0000313" key="3">
    <source>
        <dbReference type="EMBL" id="CAA9287191.1"/>
    </source>
</evidence>
<organism evidence="3">
    <name type="scientific">uncultured Acetobacteraceae bacterium</name>
    <dbReference type="NCBI Taxonomy" id="169975"/>
    <lineage>
        <taxon>Bacteria</taxon>
        <taxon>Pseudomonadati</taxon>
        <taxon>Pseudomonadota</taxon>
        <taxon>Alphaproteobacteria</taxon>
        <taxon>Acetobacterales</taxon>
        <taxon>Acetobacteraceae</taxon>
        <taxon>environmental samples</taxon>
    </lineage>
</organism>
<dbReference type="GO" id="GO:0015888">
    <property type="term" value="P:thiamine transport"/>
    <property type="evidence" value="ECO:0007669"/>
    <property type="project" value="TreeGrafter"/>
</dbReference>
<dbReference type="GO" id="GO:0030976">
    <property type="term" value="F:thiamine pyrophosphate binding"/>
    <property type="evidence" value="ECO:0007669"/>
    <property type="project" value="TreeGrafter"/>
</dbReference>
<evidence type="ECO:0000256" key="1">
    <source>
        <dbReference type="ARBA" id="ARBA00022729"/>
    </source>
</evidence>
<dbReference type="GO" id="GO:0030288">
    <property type="term" value="C:outer membrane-bounded periplasmic space"/>
    <property type="evidence" value="ECO:0007669"/>
    <property type="project" value="TreeGrafter"/>
</dbReference>
<accession>A0A6J4JTJ9</accession>
<evidence type="ECO:0000256" key="2">
    <source>
        <dbReference type="SAM" id="SignalP"/>
    </source>
</evidence>
<name>A0A6J4JTJ9_9PROT</name>
<dbReference type="EMBL" id="CADCTG010000346">
    <property type="protein sequence ID" value="CAA9287191.1"/>
    <property type="molecule type" value="Genomic_DNA"/>
</dbReference>
<dbReference type="AlphaFoldDB" id="A0A6J4JTJ9"/>
<sequence>MPHPIPRRALLGTAAALGLSAPALGQRRSAAASVTSAVYPGAWEEAFREHVAPPLKRAHNVDLELQPLFAVDQVAKFAASRGAPPFDCFVLDPGPRITAIERGMFERFDAAKLGNRAQLPPGTADEWGVGCAAQVVGIAYNPKKVPKPGGYADLLRDPWVSRLGITGFGTTFGTISLIELAKAFGGSETNIEPALAELKKALPRIAAVGAPAAMPGLFQQGQCDVMYTNTQTVTTLRDRGVDIEFAVPSTGASTFFTTLHIAKGSENPEAAYRYVETVVSRPVQQALMGAPFNFVPVNREVPLDPGLPMRSLDDMARFNTHDWSKINPLRGGWIERFNREMAR</sequence>
<dbReference type="PROSITE" id="PS51318">
    <property type="entry name" value="TAT"/>
    <property type="match status" value="1"/>
</dbReference>
<gene>
    <name evidence="3" type="ORF">AVDCRST_MAG08-4308</name>
</gene>
<feature type="chain" id="PRO_5026946548" evidence="2">
    <location>
        <begin position="26"/>
        <end position="343"/>
    </location>
</feature>
<dbReference type="PANTHER" id="PTHR30006">
    <property type="entry name" value="THIAMINE-BINDING PERIPLASMIC PROTEIN-RELATED"/>
    <property type="match status" value="1"/>
</dbReference>
<dbReference type="PANTHER" id="PTHR30006:SF2">
    <property type="entry name" value="ABC TRANSPORTER SUBSTRATE-BINDING PROTEIN"/>
    <property type="match status" value="1"/>
</dbReference>
<proteinExistence type="predicted"/>
<protein>
    <submittedName>
        <fullName evidence="3">ABC transporter substrate-binding protein</fullName>
    </submittedName>
</protein>
<reference evidence="3" key="1">
    <citation type="submission" date="2020-02" db="EMBL/GenBank/DDBJ databases">
        <authorList>
            <person name="Meier V. D."/>
        </authorList>
    </citation>
    <scope>NUCLEOTIDE SEQUENCE</scope>
    <source>
        <strain evidence="3">AVDCRST_MAG08</strain>
    </source>
</reference>
<dbReference type="Gene3D" id="3.40.190.10">
    <property type="entry name" value="Periplasmic binding protein-like II"/>
    <property type="match status" value="2"/>
</dbReference>
<dbReference type="GO" id="GO:0030975">
    <property type="term" value="F:thiamine binding"/>
    <property type="evidence" value="ECO:0007669"/>
    <property type="project" value="TreeGrafter"/>
</dbReference>